<sequence length="41" mass="4751">WARRSPPRRCRRNARPKTTAATLSSTLSRTKPKKTERTGRL</sequence>
<feature type="compositionally biased region" description="Basic residues" evidence="1">
    <location>
        <begin position="1"/>
        <end position="15"/>
    </location>
</feature>
<organism evidence="2">
    <name type="scientific">uncultured Rubrobacteraceae bacterium</name>
    <dbReference type="NCBI Taxonomy" id="349277"/>
    <lineage>
        <taxon>Bacteria</taxon>
        <taxon>Bacillati</taxon>
        <taxon>Actinomycetota</taxon>
        <taxon>Rubrobacteria</taxon>
        <taxon>Rubrobacterales</taxon>
        <taxon>Rubrobacteraceae</taxon>
        <taxon>environmental samples</taxon>
    </lineage>
</organism>
<evidence type="ECO:0000313" key="2">
    <source>
        <dbReference type="EMBL" id="CAA9459330.1"/>
    </source>
</evidence>
<gene>
    <name evidence="2" type="ORF">AVDCRST_MAG14-2085</name>
</gene>
<feature type="non-terminal residue" evidence="2">
    <location>
        <position position="41"/>
    </location>
</feature>
<accession>A0A6J4QYV2</accession>
<feature type="non-terminal residue" evidence="2">
    <location>
        <position position="1"/>
    </location>
</feature>
<proteinExistence type="predicted"/>
<protein>
    <submittedName>
        <fullName evidence="2">Uncharacterized protein</fullName>
    </submittedName>
</protein>
<evidence type="ECO:0000256" key="1">
    <source>
        <dbReference type="SAM" id="MobiDB-lite"/>
    </source>
</evidence>
<dbReference type="EMBL" id="CADCVG010000087">
    <property type="protein sequence ID" value="CAA9459330.1"/>
    <property type="molecule type" value="Genomic_DNA"/>
</dbReference>
<name>A0A6J4QYV2_9ACTN</name>
<reference evidence="2" key="1">
    <citation type="submission" date="2020-02" db="EMBL/GenBank/DDBJ databases">
        <authorList>
            <person name="Meier V. D."/>
        </authorList>
    </citation>
    <scope>NUCLEOTIDE SEQUENCE</scope>
    <source>
        <strain evidence="2">AVDCRST_MAG14</strain>
    </source>
</reference>
<feature type="region of interest" description="Disordered" evidence="1">
    <location>
        <begin position="1"/>
        <end position="41"/>
    </location>
</feature>
<dbReference type="AlphaFoldDB" id="A0A6J4QYV2"/>
<feature type="compositionally biased region" description="Low complexity" evidence="1">
    <location>
        <begin position="16"/>
        <end position="28"/>
    </location>
</feature>